<name>A0A7J5LI85_BACSE</name>
<dbReference type="EMBL" id="WCLA01000064">
    <property type="protein sequence ID" value="KAB5324015.1"/>
    <property type="molecule type" value="Genomic_DNA"/>
</dbReference>
<comment type="caution">
    <text evidence="2">The sequence shown here is derived from an EMBL/GenBank/DDBJ whole genome shotgun (WGS) entry which is preliminary data.</text>
</comment>
<dbReference type="Proteomes" id="UP000431177">
    <property type="component" value="Unassembled WGS sequence"/>
</dbReference>
<dbReference type="PROSITE" id="PS51257">
    <property type="entry name" value="PROKAR_LIPOPROTEIN"/>
    <property type="match status" value="1"/>
</dbReference>
<organism evidence="2 3">
    <name type="scientific">Bacteroides stercoris</name>
    <dbReference type="NCBI Taxonomy" id="46506"/>
    <lineage>
        <taxon>Bacteria</taxon>
        <taxon>Pseudomonadati</taxon>
        <taxon>Bacteroidota</taxon>
        <taxon>Bacteroidia</taxon>
        <taxon>Bacteroidales</taxon>
        <taxon>Bacteroidaceae</taxon>
        <taxon>Bacteroides</taxon>
    </lineage>
</organism>
<dbReference type="AlphaFoldDB" id="A0A7J5LI85"/>
<evidence type="ECO:0000256" key="1">
    <source>
        <dbReference type="SAM" id="SignalP"/>
    </source>
</evidence>
<feature type="chain" id="PRO_5029532948" evidence="1">
    <location>
        <begin position="22"/>
        <end position="75"/>
    </location>
</feature>
<keyword evidence="1" id="KW-0732">Signal</keyword>
<protein>
    <submittedName>
        <fullName evidence="2">Uncharacterized protein</fullName>
    </submittedName>
</protein>
<reference evidence="2 3" key="1">
    <citation type="journal article" date="2019" name="Nat. Med.">
        <title>A library of human gut bacterial isolates paired with longitudinal multiomics data enables mechanistic microbiome research.</title>
        <authorList>
            <person name="Poyet M."/>
            <person name="Groussin M."/>
            <person name="Gibbons S.M."/>
            <person name="Avila-Pacheco J."/>
            <person name="Jiang X."/>
            <person name="Kearney S.M."/>
            <person name="Perrotta A.R."/>
            <person name="Berdy B."/>
            <person name="Zhao S."/>
            <person name="Lieberman T.D."/>
            <person name="Swanson P.K."/>
            <person name="Smith M."/>
            <person name="Roesemann S."/>
            <person name="Alexander J.E."/>
            <person name="Rich S.A."/>
            <person name="Livny J."/>
            <person name="Vlamakis H."/>
            <person name="Clish C."/>
            <person name="Bullock K."/>
            <person name="Deik A."/>
            <person name="Scott J."/>
            <person name="Pierce K.A."/>
            <person name="Xavier R.J."/>
            <person name="Alm E.J."/>
        </authorList>
    </citation>
    <scope>NUCLEOTIDE SEQUENCE [LARGE SCALE GENOMIC DNA]</scope>
    <source>
        <strain evidence="2 3">BIOML-A2</strain>
    </source>
</reference>
<feature type="non-terminal residue" evidence="2">
    <location>
        <position position="75"/>
    </location>
</feature>
<proteinExistence type="predicted"/>
<accession>A0A7J5LI85</accession>
<sequence length="75" mass="8477">MKKINLLLFFLLLACALPAQDGISVFIGRANRYASVELSDYRKRLCLEYNLKSATKLFSVLLASKRPLITELADK</sequence>
<evidence type="ECO:0000313" key="2">
    <source>
        <dbReference type="EMBL" id="KAB5324015.1"/>
    </source>
</evidence>
<evidence type="ECO:0000313" key="3">
    <source>
        <dbReference type="Proteomes" id="UP000431177"/>
    </source>
</evidence>
<gene>
    <name evidence="2" type="ORF">F9950_17325</name>
</gene>
<feature type="signal peptide" evidence="1">
    <location>
        <begin position="1"/>
        <end position="21"/>
    </location>
</feature>